<proteinExistence type="predicted"/>
<organism evidence="1">
    <name type="scientific">Hexamita inflata</name>
    <dbReference type="NCBI Taxonomy" id="28002"/>
    <lineage>
        <taxon>Eukaryota</taxon>
        <taxon>Metamonada</taxon>
        <taxon>Diplomonadida</taxon>
        <taxon>Hexamitidae</taxon>
        <taxon>Hexamitinae</taxon>
        <taxon>Hexamita</taxon>
    </lineage>
</organism>
<protein>
    <submittedName>
        <fullName evidence="2">Hypothetical_protein</fullName>
    </submittedName>
</protein>
<accession>A0AA86P6N5</accession>
<reference evidence="1" key="1">
    <citation type="submission" date="2023-06" db="EMBL/GenBank/DDBJ databases">
        <authorList>
            <person name="Kurt Z."/>
        </authorList>
    </citation>
    <scope>NUCLEOTIDE SEQUENCE</scope>
</reference>
<dbReference type="Proteomes" id="UP001642409">
    <property type="component" value="Unassembled WGS sequence"/>
</dbReference>
<evidence type="ECO:0000313" key="2">
    <source>
        <dbReference type="EMBL" id="CAL5973503.1"/>
    </source>
</evidence>
<reference evidence="2 3" key="2">
    <citation type="submission" date="2024-07" db="EMBL/GenBank/DDBJ databases">
        <authorList>
            <person name="Akdeniz Z."/>
        </authorList>
    </citation>
    <scope>NUCLEOTIDE SEQUENCE [LARGE SCALE GENOMIC DNA]</scope>
</reference>
<name>A0AA86P6N5_9EUKA</name>
<dbReference type="AlphaFoldDB" id="A0AA86P6N5"/>
<dbReference type="EMBL" id="CATOUU010000531">
    <property type="protein sequence ID" value="CAI9933217.1"/>
    <property type="molecule type" value="Genomic_DNA"/>
</dbReference>
<keyword evidence="3" id="KW-1185">Reference proteome</keyword>
<comment type="caution">
    <text evidence="1">The sequence shown here is derived from an EMBL/GenBank/DDBJ whole genome shotgun (WGS) entry which is preliminary data.</text>
</comment>
<gene>
    <name evidence="1" type="ORF">HINF_LOCUS20862</name>
    <name evidence="2" type="ORF">HINF_LOCUS2408</name>
</gene>
<evidence type="ECO:0000313" key="1">
    <source>
        <dbReference type="EMBL" id="CAI9933217.1"/>
    </source>
</evidence>
<sequence>MNEKPMMRFWVVRPSTRRIFRVAARKQKIENATTSHVYTHDYQSEILQSSNVKVISDFKASKILSEITNDNIKPIIIVYEKQTLDALNYLTSNEAFMNLEPASITECEMRIVIKLMQTNDTENIIIPSSDVQNQ</sequence>
<dbReference type="EMBL" id="CAXDID020000004">
    <property type="protein sequence ID" value="CAL5973503.1"/>
    <property type="molecule type" value="Genomic_DNA"/>
</dbReference>
<evidence type="ECO:0000313" key="3">
    <source>
        <dbReference type="Proteomes" id="UP001642409"/>
    </source>
</evidence>